<name>A0ABR5KTR7_PSEAV</name>
<sequence length="426" mass="48074">MCAPGILIEISPQGTPLAIRGRSMFPILEIESRYQQYLKWNLDIAGLEEVAQLTEQWLLEFEGERDPAMAAIQNLCLQSSVEYDKRMLFAICLALCFPSEHTGRVFSAYRRHIDQEMPNIQFWMTTMNAVLNSNGQAIDIDVVKGLRQASPETIEIASNAYGVDRADIILDAIAWDDLKLFELAITDREDSARHMGLSALAKFDPAPDSKIHQALIVSDEDEKDFFFYQAQEVRARLFEDYFGGSNYARPTGDRWATLLPNGVVTLAVSASDDQSFYKRSDFKERLMKEPERIIKSFFLHLNTVSDNGMQAASITQAFLDAGIPASYLVEHGPCAPKLAQLEDYVEEDMSLKKALSRFESMSIDGQDFYTTLYTQYLKEFTTQQIIELCDTPESLASAYRLTGDRVFLQAGDESTRSIVMSQDLGL</sequence>
<evidence type="ECO:0000313" key="1">
    <source>
        <dbReference type="EMBL" id="KPC16996.1"/>
    </source>
</evidence>
<dbReference type="EMBL" id="LGLK01000057">
    <property type="protein sequence ID" value="KPC17955.1"/>
    <property type="molecule type" value="Genomic_DNA"/>
</dbReference>
<reference evidence="2 3" key="2">
    <citation type="submission" date="2015-10" db="EMBL/GenBank/DDBJ databases">
        <title>Comparative genomics and high-throughput reverse genetic screens identify a new phytobacterial MAMP and an Arabidopsis receptor required for immune elicitation.</title>
        <authorList>
            <person name="Mott G.A."/>
            <person name="Thakur S."/>
            <person name="Wang P.W."/>
            <person name="Desveaux D."/>
            <person name="Guttman D.S."/>
        </authorList>
    </citation>
    <scope>NUCLEOTIDE SEQUENCE [LARGE SCALE GENOMIC DNA]</scope>
    <source>
        <strain evidence="2 3">107</strain>
    </source>
</reference>
<keyword evidence="3" id="KW-1185">Reference proteome</keyword>
<proteinExistence type="predicted"/>
<accession>A0ABR5KTR7</accession>
<comment type="caution">
    <text evidence="2">The sequence shown here is derived from an EMBL/GenBank/DDBJ whole genome shotgun (WGS) entry which is preliminary data.</text>
</comment>
<evidence type="ECO:0000313" key="2">
    <source>
        <dbReference type="EMBL" id="KPC17955.1"/>
    </source>
</evidence>
<organism evidence="2 3">
    <name type="scientific">Pseudomonas amygdali pv. lachrymans</name>
    <name type="common">Pseudomonas syringae pv. lachrymans</name>
    <dbReference type="NCBI Taxonomy" id="53707"/>
    <lineage>
        <taxon>Bacteria</taxon>
        <taxon>Pseudomonadati</taxon>
        <taxon>Pseudomonadota</taxon>
        <taxon>Gammaproteobacteria</taxon>
        <taxon>Pseudomonadales</taxon>
        <taxon>Pseudomonadaceae</taxon>
        <taxon>Pseudomonas</taxon>
        <taxon>Pseudomonas amygdali</taxon>
    </lineage>
</organism>
<protein>
    <submittedName>
        <fullName evidence="2">Uncharacterized protein</fullName>
    </submittedName>
</protein>
<dbReference type="Proteomes" id="UP000037943">
    <property type="component" value="Unassembled WGS sequence"/>
</dbReference>
<reference evidence="2 3" key="1">
    <citation type="submission" date="2015-07" db="EMBL/GenBank/DDBJ databases">
        <authorList>
            <person name="O'Brien H.E."/>
            <person name="Thakur S."/>
            <person name="Gong Y."/>
            <person name="Wang P.W."/>
            <person name="Guttman D.S."/>
        </authorList>
    </citation>
    <scope>NUCLEOTIDE SEQUENCE</scope>
    <source>
        <strain evidence="2 3">107</strain>
    </source>
</reference>
<evidence type="ECO:0000313" key="3">
    <source>
        <dbReference type="Proteomes" id="UP000037943"/>
    </source>
</evidence>
<dbReference type="EMBL" id="LGLK01000057">
    <property type="protein sequence ID" value="KPC16996.1"/>
    <property type="molecule type" value="Genomic_DNA"/>
</dbReference>
<gene>
    <name evidence="1" type="ORF">AC499_0198</name>
    <name evidence="2" type="ORF">AC499_1157</name>
</gene>